<reference evidence="1" key="2">
    <citation type="submission" date="2021-04" db="EMBL/GenBank/DDBJ databases">
        <authorList>
            <person name="Gilroy R."/>
        </authorList>
    </citation>
    <scope>NUCLEOTIDE SEQUENCE</scope>
    <source>
        <strain evidence="1">ChiHecec2B26-446</strain>
    </source>
</reference>
<gene>
    <name evidence="1" type="ORF">H9894_01395</name>
</gene>
<evidence type="ECO:0000313" key="1">
    <source>
        <dbReference type="EMBL" id="HIV99836.1"/>
    </source>
</evidence>
<evidence type="ECO:0000313" key="2">
    <source>
        <dbReference type="Proteomes" id="UP000886752"/>
    </source>
</evidence>
<sequence>MLMYREKYEGLFITREPWQTVALRLRHGDASYIPANLVDWPVETDDVDNLSEDMLRLLLAMILVRGEKPADDLPMAEHCQEAESWVEVPLLAHRSDGTVRIVPVLLGYAETETFHVGFEEGVLSPRAQAAARTALNIWGTPGRWWLVSRLSPQSLQEAVDETSIALPLALAAVNLIEGHDFAPQDVMLFAAGNMDSFGFVSAVRDLPGLVRCALENGEYAAHFMLVPEDNLYGTTPQDVLLPVSDVLDAPCLQFMCQQPDASIRPIADRLPVWRKDPAGFLDQVAQGSIRPLYLLALLGLAEQSWFANLEEQKLADLLPGAVAVLQRLAQDVETLRRERKNVSGGEEAMKVYETLPERFLKLFPLHRLASLPASLELMQVAQAWLRLPDLDREEGAGWSELVERCRRSLVRGRAGASLEELAAILQTLPENHSSYRFLAEDLPASLISSFEKAQAADDPLSARCAYRIFRHHAFCGAYDEAASFAQKALETARDPALRQQCLLDRMTLNLTMGRMKEACEDLCAAAGRERTRLDLSRAVAESGSARARLYFSKLCKASGLEEQGADALDVLLAVQAAGSTLRNNLFVTLCHEIGRDVFATFLAPDLHTLKEPAELCTAFLRLCFHVPLLFPYKYKRIHSPMGSMDYAAGEEHPWEQWHYFYGRLLLAEDRQKACVHFQEGLKICLSQTRALHLYPMALLPLSVLAAEELRPQEELHQTTTDVLARLGDLCASGQLYEPHFHDLLSMQPEEVLREVADHPQTWFPFTFF</sequence>
<name>A0A9D1PWD5_9BACT</name>
<protein>
    <recommendedName>
        <fullName evidence="3">Tetratricopeptide repeat protein</fullName>
    </recommendedName>
</protein>
<reference evidence="1" key="1">
    <citation type="journal article" date="2021" name="PeerJ">
        <title>Extensive microbial diversity within the chicken gut microbiome revealed by metagenomics and culture.</title>
        <authorList>
            <person name="Gilroy R."/>
            <person name="Ravi A."/>
            <person name="Getino M."/>
            <person name="Pursley I."/>
            <person name="Horton D.L."/>
            <person name="Alikhan N.F."/>
            <person name="Baker D."/>
            <person name="Gharbi K."/>
            <person name="Hall N."/>
            <person name="Watson M."/>
            <person name="Adriaenssens E.M."/>
            <person name="Foster-Nyarko E."/>
            <person name="Jarju S."/>
            <person name="Secka A."/>
            <person name="Antonio M."/>
            <person name="Oren A."/>
            <person name="Chaudhuri R.R."/>
            <person name="La Ragione R."/>
            <person name="Hildebrand F."/>
            <person name="Pallen M.J."/>
        </authorList>
    </citation>
    <scope>NUCLEOTIDE SEQUENCE</scope>
    <source>
        <strain evidence="1">ChiHecec2B26-446</strain>
    </source>
</reference>
<organism evidence="1 2">
    <name type="scientific">Candidatus Desulfovibrio intestinipullorum</name>
    <dbReference type="NCBI Taxonomy" id="2838536"/>
    <lineage>
        <taxon>Bacteria</taxon>
        <taxon>Pseudomonadati</taxon>
        <taxon>Thermodesulfobacteriota</taxon>
        <taxon>Desulfovibrionia</taxon>
        <taxon>Desulfovibrionales</taxon>
        <taxon>Desulfovibrionaceae</taxon>
        <taxon>Desulfovibrio</taxon>
    </lineage>
</organism>
<evidence type="ECO:0008006" key="3">
    <source>
        <dbReference type="Google" id="ProtNLM"/>
    </source>
</evidence>
<accession>A0A9D1PWD5</accession>
<dbReference type="Proteomes" id="UP000886752">
    <property type="component" value="Unassembled WGS sequence"/>
</dbReference>
<comment type="caution">
    <text evidence="1">The sequence shown here is derived from an EMBL/GenBank/DDBJ whole genome shotgun (WGS) entry which is preliminary data.</text>
</comment>
<proteinExistence type="predicted"/>
<dbReference type="AlphaFoldDB" id="A0A9D1PWD5"/>
<dbReference type="EMBL" id="DXHV01000017">
    <property type="protein sequence ID" value="HIV99836.1"/>
    <property type="molecule type" value="Genomic_DNA"/>
</dbReference>